<keyword evidence="7" id="KW-1185">Reference proteome</keyword>
<comment type="subcellular location">
    <subcellularLocation>
        <location evidence="1 5">Secreted</location>
    </subcellularLocation>
</comment>
<dbReference type="InterPro" id="IPR031825">
    <property type="entry name" value="RXLR"/>
</dbReference>
<evidence type="ECO:0000313" key="6">
    <source>
        <dbReference type="EnsemblProtists" id="Phyra86187"/>
    </source>
</evidence>
<feature type="chain" id="PRO_5044986153" description="RxLR effector protein" evidence="5">
    <location>
        <begin position="19"/>
        <end position="338"/>
    </location>
</feature>
<evidence type="ECO:0000256" key="4">
    <source>
        <dbReference type="ARBA" id="ARBA00022729"/>
    </source>
</evidence>
<evidence type="ECO:0000256" key="5">
    <source>
        <dbReference type="RuleBase" id="RU367124"/>
    </source>
</evidence>
<dbReference type="OMA" id="IWISAER"/>
<organism evidence="6 7">
    <name type="scientific">Phytophthora ramorum</name>
    <name type="common">Sudden oak death agent</name>
    <dbReference type="NCBI Taxonomy" id="164328"/>
    <lineage>
        <taxon>Eukaryota</taxon>
        <taxon>Sar</taxon>
        <taxon>Stramenopiles</taxon>
        <taxon>Oomycota</taxon>
        <taxon>Peronosporomycetes</taxon>
        <taxon>Peronosporales</taxon>
        <taxon>Peronosporaceae</taxon>
        <taxon>Phytophthora</taxon>
    </lineage>
</organism>
<accession>H3H692</accession>
<evidence type="ECO:0000256" key="1">
    <source>
        <dbReference type="ARBA" id="ARBA00004613"/>
    </source>
</evidence>
<sequence>MRLYIILMAAVFSQLATSGTLASSSHRVPTSSITSLDAEHKFPANYFTVDGRRSLRASKSIDDEERVIPAISKWMKTTFWLNTGKSDEHVRKTLGLEGLSGASLKASPNYAYYEHFLYALEGRKLDDMLSREVSTQSVWNENKLDDILAAQLKDSDGFKTYARYVTMYDDKMISLRNKDKDVNLEFGSSTAEKNAKVEIWISAERPSWYVRKVLNLDVRSKNAHQGSENYKYYKKFLHGIEGRKMDRWLSAGVTTHQLWGLYQLDEMSYTLLKKRSSLMSYVRYATMYDDEMFKLSSSGKEVKIGSEASPAEININVEIWASANRPKEYLRTPSTATP</sequence>
<comment type="similarity">
    <text evidence="2 5">Belongs to the RxLR effector family.</text>
</comment>
<dbReference type="VEuPathDB" id="FungiDB:KRP23_97"/>
<dbReference type="EMBL" id="DS566513">
    <property type="status" value="NOT_ANNOTATED_CDS"/>
    <property type="molecule type" value="Genomic_DNA"/>
</dbReference>
<dbReference type="Proteomes" id="UP000005238">
    <property type="component" value="Unassembled WGS sequence"/>
</dbReference>
<dbReference type="Pfam" id="PF16810">
    <property type="entry name" value="RXLR"/>
    <property type="match status" value="1"/>
</dbReference>
<dbReference type="VEuPathDB" id="FungiDB:KRP22_10510"/>
<proteinExistence type="inferred from homology"/>
<evidence type="ECO:0000256" key="3">
    <source>
        <dbReference type="ARBA" id="ARBA00022525"/>
    </source>
</evidence>
<dbReference type="EnsemblProtists" id="Phyra86187">
    <property type="protein sequence ID" value="Phyra86187"/>
    <property type="gene ID" value="Phyra86187"/>
</dbReference>
<dbReference type="HOGENOM" id="CLU_071191_1_0_1"/>
<comment type="domain">
    <text evidence="5">The RxLR-dEER motif acts to carry the protein into the host cell cytoplasm through binding to cell surface phosphatidylinositol-3-phosphate.</text>
</comment>
<reference evidence="6" key="2">
    <citation type="submission" date="2015-06" db="UniProtKB">
        <authorList>
            <consortium name="EnsemblProtists"/>
        </authorList>
    </citation>
    <scope>IDENTIFICATION</scope>
    <source>
        <strain evidence="6">Pr102</strain>
    </source>
</reference>
<dbReference type="eggNOG" id="ENOG502STI6">
    <property type="taxonomic scope" value="Eukaryota"/>
</dbReference>
<dbReference type="AlphaFoldDB" id="H3H692"/>
<comment type="function">
    <text evidence="5">Effector that suppresses plant defense responses during pathogen infection.</text>
</comment>
<protein>
    <recommendedName>
        <fullName evidence="5">RxLR effector protein</fullName>
    </recommendedName>
</protein>
<evidence type="ECO:0000256" key="2">
    <source>
        <dbReference type="ARBA" id="ARBA00010400"/>
    </source>
</evidence>
<feature type="signal peptide" evidence="5">
    <location>
        <begin position="1"/>
        <end position="18"/>
    </location>
</feature>
<dbReference type="InParanoid" id="H3H692"/>
<keyword evidence="4 5" id="KW-0732">Signal</keyword>
<reference evidence="7" key="1">
    <citation type="journal article" date="2006" name="Science">
        <title>Phytophthora genome sequences uncover evolutionary origins and mechanisms of pathogenesis.</title>
        <authorList>
            <person name="Tyler B.M."/>
            <person name="Tripathy S."/>
            <person name="Zhang X."/>
            <person name="Dehal P."/>
            <person name="Jiang R.H."/>
            <person name="Aerts A."/>
            <person name="Arredondo F.D."/>
            <person name="Baxter L."/>
            <person name="Bensasson D."/>
            <person name="Beynon J.L."/>
            <person name="Chapman J."/>
            <person name="Damasceno C.M."/>
            <person name="Dorrance A.E."/>
            <person name="Dou D."/>
            <person name="Dickerman A.W."/>
            <person name="Dubchak I.L."/>
            <person name="Garbelotto M."/>
            <person name="Gijzen M."/>
            <person name="Gordon S.G."/>
            <person name="Govers F."/>
            <person name="Grunwald N.J."/>
            <person name="Huang W."/>
            <person name="Ivors K.L."/>
            <person name="Jones R.W."/>
            <person name="Kamoun S."/>
            <person name="Krampis K."/>
            <person name="Lamour K.H."/>
            <person name="Lee M.K."/>
            <person name="McDonald W.H."/>
            <person name="Medina M."/>
            <person name="Meijer H.J."/>
            <person name="Nordberg E.K."/>
            <person name="Maclean D.J."/>
            <person name="Ospina-Giraldo M.D."/>
            <person name="Morris P.F."/>
            <person name="Phuntumart V."/>
            <person name="Putnam N.H."/>
            <person name="Rash S."/>
            <person name="Rose J.K."/>
            <person name="Sakihama Y."/>
            <person name="Salamov A.A."/>
            <person name="Savidor A."/>
            <person name="Scheuring C.F."/>
            <person name="Smith B.M."/>
            <person name="Sobral B.W."/>
            <person name="Terry A."/>
            <person name="Torto-Alalibo T.A."/>
            <person name="Win J."/>
            <person name="Xu Z."/>
            <person name="Zhang H."/>
            <person name="Grigoriev I.V."/>
            <person name="Rokhsar D.S."/>
            <person name="Boore J.L."/>
        </authorList>
    </citation>
    <scope>NUCLEOTIDE SEQUENCE [LARGE SCALE GENOMIC DNA]</scope>
    <source>
        <strain evidence="7">Pr102</strain>
    </source>
</reference>
<keyword evidence="3 5" id="KW-0964">Secreted</keyword>
<name>H3H692_PHYRM</name>
<evidence type="ECO:0000313" key="7">
    <source>
        <dbReference type="Proteomes" id="UP000005238"/>
    </source>
</evidence>